<dbReference type="AlphaFoldDB" id="A0A167PK68"/>
<evidence type="ECO:0000313" key="3">
    <source>
        <dbReference type="Proteomes" id="UP000076881"/>
    </source>
</evidence>
<keyword evidence="3" id="KW-1185">Reference proteome</keyword>
<dbReference type="EMBL" id="AZHF01000033">
    <property type="protein sequence ID" value="OAA56743.1"/>
    <property type="molecule type" value="Genomic_DNA"/>
</dbReference>
<protein>
    <submittedName>
        <fullName evidence="2">Uncharacterized protein</fullName>
    </submittedName>
</protein>
<gene>
    <name evidence="2" type="ORF">LEL_10957</name>
</gene>
<reference evidence="2 3" key="1">
    <citation type="journal article" date="2016" name="Genome Biol. Evol.">
        <title>Divergent and convergent evolution of fungal pathogenicity.</title>
        <authorList>
            <person name="Shang Y."/>
            <person name="Xiao G."/>
            <person name="Zheng P."/>
            <person name="Cen K."/>
            <person name="Zhan S."/>
            <person name="Wang C."/>
        </authorList>
    </citation>
    <scope>NUCLEOTIDE SEQUENCE [LARGE SCALE GENOMIC DNA]</scope>
    <source>
        <strain evidence="2 3">RCEF 1005</strain>
    </source>
</reference>
<evidence type="ECO:0000313" key="2">
    <source>
        <dbReference type="EMBL" id="OAA56743.1"/>
    </source>
</evidence>
<name>A0A167PK68_CORDF</name>
<organism evidence="2 3">
    <name type="scientific">Akanthomyces lecanii RCEF 1005</name>
    <dbReference type="NCBI Taxonomy" id="1081108"/>
    <lineage>
        <taxon>Eukaryota</taxon>
        <taxon>Fungi</taxon>
        <taxon>Dikarya</taxon>
        <taxon>Ascomycota</taxon>
        <taxon>Pezizomycotina</taxon>
        <taxon>Sordariomycetes</taxon>
        <taxon>Hypocreomycetidae</taxon>
        <taxon>Hypocreales</taxon>
        <taxon>Cordycipitaceae</taxon>
        <taxon>Akanthomyces</taxon>
        <taxon>Cordyceps confragosa</taxon>
    </lineage>
</organism>
<sequence length="114" mass="12018">MCPPPAQSTHGKQPRPAAHAAKRADGAYAAERLMARQPPEEDGHGARVDGAEENADNGHGHGVADDFGDDQTSSSKTRAPATSPSAKRFSPRRWAGATSRKRPSVMPPQKPAVT</sequence>
<feature type="compositionally biased region" description="Pro residues" evidence="1">
    <location>
        <begin position="105"/>
        <end position="114"/>
    </location>
</feature>
<feature type="region of interest" description="Disordered" evidence="1">
    <location>
        <begin position="1"/>
        <end position="114"/>
    </location>
</feature>
<dbReference type="Proteomes" id="UP000076881">
    <property type="component" value="Unassembled WGS sequence"/>
</dbReference>
<comment type="caution">
    <text evidence="2">The sequence shown here is derived from an EMBL/GenBank/DDBJ whole genome shotgun (WGS) entry which is preliminary data.</text>
</comment>
<feature type="compositionally biased region" description="Polar residues" evidence="1">
    <location>
        <begin position="70"/>
        <end position="85"/>
    </location>
</feature>
<accession>A0A167PK68</accession>
<proteinExistence type="predicted"/>
<evidence type="ECO:0000256" key="1">
    <source>
        <dbReference type="SAM" id="MobiDB-lite"/>
    </source>
</evidence>
<feature type="compositionally biased region" description="Basic and acidic residues" evidence="1">
    <location>
        <begin position="38"/>
        <end position="64"/>
    </location>
</feature>